<organism evidence="1 2">
    <name type="scientific">Candidatus Scalindua brodae</name>
    <dbReference type="NCBI Taxonomy" id="237368"/>
    <lineage>
        <taxon>Bacteria</taxon>
        <taxon>Pseudomonadati</taxon>
        <taxon>Planctomycetota</taxon>
        <taxon>Candidatus Brocadiia</taxon>
        <taxon>Candidatus Brocadiales</taxon>
        <taxon>Candidatus Scalinduaceae</taxon>
        <taxon>Candidatus Scalindua</taxon>
    </lineage>
</organism>
<gene>
    <name evidence="1" type="ORF">SCABRO_00935</name>
</gene>
<dbReference type="Proteomes" id="UP000030652">
    <property type="component" value="Unassembled WGS sequence"/>
</dbReference>
<evidence type="ECO:0000313" key="2">
    <source>
        <dbReference type="Proteomes" id="UP000030652"/>
    </source>
</evidence>
<proteinExistence type="predicted"/>
<name>A0A0B0EJT0_9BACT</name>
<dbReference type="AlphaFoldDB" id="A0A0B0EJT0"/>
<dbReference type="EMBL" id="JRYO01000062">
    <property type="protein sequence ID" value="KHE93307.1"/>
    <property type="molecule type" value="Genomic_DNA"/>
</dbReference>
<reference evidence="1 2" key="1">
    <citation type="submission" date="2014-10" db="EMBL/GenBank/DDBJ databases">
        <title>Draft genome of anammox bacterium scalindua brodae, obtained using differential coverage binning of sequence data from two enrichment reactors.</title>
        <authorList>
            <person name="Speth D.R."/>
            <person name="Russ L."/>
            <person name="Kartal B."/>
            <person name="Op den Camp H.J."/>
            <person name="Dutilh B.E."/>
            <person name="Jetten M.S."/>
        </authorList>
    </citation>
    <scope>NUCLEOTIDE SEQUENCE [LARGE SCALE GENOMIC DNA]</scope>
    <source>
        <strain evidence="1">RU1</strain>
    </source>
</reference>
<evidence type="ECO:0000313" key="1">
    <source>
        <dbReference type="EMBL" id="KHE93307.1"/>
    </source>
</evidence>
<comment type="caution">
    <text evidence="1">The sequence shown here is derived from an EMBL/GenBank/DDBJ whole genome shotgun (WGS) entry which is preliminary data.</text>
</comment>
<accession>A0A0B0EJT0</accession>
<protein>
    <submittedName>
        <fullName evidence="1">Uncharacterized protein</fullName>
    </submittedName>
</protein>
<sequence length="64" mass="7323">MQRSAIIMQIIKVKKKRKAQEVLAIPESLQNMMCVDLMMHMGLVSGKRNKDYLSCLLDNRTLSA</sequence>